<gene>
    <name evidence="2" type="ORF">EVAR_53508_1</name>
</gene>
<name>A0A4C1Y7G8_EUMVA</name>
<feature type="compositionally biased region" description="Basic and acidic residues" evidence="1">
    <location>
        <begin position="202"/>
        <end position="219"/>
    </location>
</feature>
<feature type="region of interest" description="Disordered" evidence="1">
    <location>
        <begin position="202"/>
        <end position="247"/>
    </location>
</feature>
<evidence type="ECO:0000313" key="2">
    <source>
        <dbReference type="EMBL" id="GBP70844.1"/>
    </source>
</evidence>
<dbReference type="Proteomes" id="UP000299102">
    <property type="component" value="Unassembled WGS sequence"/>
</dbReference>
<reference evidence="2 3" key="1">
    <citation type="journal article" date="2019" name="Commun. Biol.">
        <title>The bagworm genome reveals a unique fibroin gene that provides high tensile strength.</title>
        <authorList>
            <person name="Kono N."/>
            <person name="Nakamura H."/>
            <person name="Ohtoshi R."/>
            <person name="Tomita M."/>
            <person name="Numata K."/>
            <person name="Arakawa K."/>
        </authorList>
    </citation>
    <scope>NUCLEOTIDE SEQUENCE [LARGE SCALE GENOMIC DNA]</scope>
</reference>
<organism evidence="2 3">
    <name type="scientific">Eumeta variegata</name>
    <name type="common">Bagworm moth</name>
    <name type="synonym">Eumeta japonica</name>
    <dbReference type="NCBI Taxonomy" id="151549"/>
    <lineage>
        <taxon>Eukaryota</taxon>
        <taxon>Metazoa</taxon>
        <taxon>Ecdysozoa</taxon>
        <taxon>Arthropoda</taxon>
        <taxon>Hexapoda</taxon>
        <taxon>Insecta</taxon>
        <taxon>Pterygota</taxon>
        <taxon>Neoptera</taxon>
        <taxon>Endopterygota</taxon>
        <taxon>Lepidoptera</taxon>
        <taxon>Glossata</taxon>
        <taxon>Ditrysia</taxon>
        <taxon>Tineoidea</taxon>
        <taxon>Psychidae</taxon>
        <taxon>Oiketicinae</taxon>
        <taxon>Eumeta</taxon>
    </lineage>
</organism>
<evidence type="ECO:0000313" key="3">
    <source>
        <dbReference type="Proteomes" id="UP000299102"/>
    </source>
</evidence>
<accession>A0A4C1Y7G8</accession>
<evidence type="ECO:0000256" key="1">
    <source>
        <dbReference type="SAM" id="MobiDB-lite"/>
    </source>
</evidence>
<proteinExistence type="predicted"/>
<sequence length="266" mass="28931">MREQTEACEISRKFCSLSLGGAITETGLVCPVSVSGARAAASSDAPLQTVLTGRLVFVLSSTYPISGSNEDHENYNATDEIVYVWKGLFKNNPGILLKLHHCWGRKRMKASEQINNGASTPAAGATEAMRVVCGRCLSLLGRIGRWSGREIARSALALARSAQAERDNESRFLCVQRRSSIYKTFITSKIVDNSSVRRRGSDDAAARAHWDEVDQHDEQTDGPASVPRSRFDAGGARRDSAPAEIPPPDASELIYSCTLAIWAPVY</sequence>
<protein>
    <submittedName>
        <fullName evidence="2">Uncharacterized protein</fullName>
    </submittedName>
</protein>
<dbReference type="AlphaFoldDB" id="A0A4C1Y7G8"/>
<keyword evidence="3" id="KW-1185">Reference proteome</keyword>
<feature type="compositionally biased region" description="Basic and acidic residues" evidence="1">
    <location>
        <begin position="229"/>
        <end position="241"/>
    </location>
</feature>
<dbReference type="EMBL" id="BGZK01001088">
    <property type="protein sequence ID" value="GBP70844.1"/>
    <property type="molecule type" value="Genomic_DNA"/>
</dbReference>
<comment type="caution">
    <text evidence="2">The sequence shown here is derived from an EMBL/GenBank/DDBJ whole genome shotgun (WGS) entry which is preliminary data.</text>
</comment>